<feature type="domain" description="CCDC22 N-terminal" evidence="4">
    <location>
        <begin position="1"/>
        <end position="107"/>
    </location>
</feature>
<evidence type="ECO:0000313" key="6">
    <source>
        <dbReference type="Proteomes" id="UP001159427"/>
    </source>
</evidence>
<proteinExistence type="inferred from homology"/>
<dbReference type="EMBL" id="CALNXI010000569">
    <property type="protein sequence ID" value="CAH3029398.1"/>
    <property type="molecule type" value="Genomic_DNA"/>
</dbReference>
<evidence type="ECO:0000313" key="5">
    <source>
        <dbReference type="EMBL" id="CAH3029398.1"/>
    </source>
</evidence>
<feature type="coiled-coil region" evidence="2">
    <location>
        <begin position="341"/>
        <end position="403"/>
    </location>
</feature>
<dbReference type="InterPro" id="IPR008530">
    <property type="entry name" value="CCDC22"/>
</dbReference>
<evidence type="ECO:0000259" key="4">
    <source>
        <dbReference type="Pfam" id="PF21674"/>
    </source>
</evidence>
<accession>A0ABN8ML28</accession>
<dbReference type="Proteomes" id="UP001159427">
    <property type="component" value="Unassembled WGS sequence"/>
</dbReference>
<gene>
    <name evidence="5" type="ORF">PEVE_00036053</name>
</gene>
<comment type="caution">
    <text evidence="5">The sequence shown here is derived from an EMBL/GenBank/DDBJ whole genome shotgun (WGS) entry which is preliminary data.</text>
</comment>
<evidence type="ECO:0008006" key="7">
    <source>
        <dbReference type="Google" id="ProtNLM"/>
    </source>
</evidence>
<organism evidence="5 6">
    <name type="scientific">Porites evermanni</name>
    <dbReference type="NCBI Taxonomy" id="104178"/>
    <lineage>
        <taxon>Eukaryota</taxon>
        <taxon>Metazoa</taxon>
        <taxon>Cnidaria</taxon>
        <taxon>Anthozoa</taxon>
        <taxon>Hexacorallia</taxon>
        <taxon>Scleractinia</taxon>
        <taxon>Fungiina</taxon>
        <taxon>Poritidae</taxon>
        <taxon>Porites</taxon>
    </lineage>
</organism>
<feature type="domain" description="CCDC22 coiled-coil" evidence="3">
    <location>
        <begin position="127"/>
        <end position="618"/>
    </location>
</feature>
<sequence length="649" mass="73987">MEEVDNIIIHTFRQIGCDIPEDVSSLREFTTAMIVGATSKCLRMIKDDLQIPSVLPASMSSKFRLGTTLATACQEVGYRGEIGYQTFLYSNEADIRKLFMFLVENLPKESSESASEPAMGSAVMLNRRIAAELSKRLAKPWTPSFCKKDNISWTGTKPRAWHKEGTRCVRRFHACPLRIPEGLGDLTKKIPKDVKAYYGTSLPFITSQPACRQDVAPSVVEENAIAVTLANEWENEWNQSGLASQLSKEEYLAQKRERLEKKIKQHLQSELQRANLDAAANADLSDIVSSLSGKKKLLANVKFPSEKGSKFVIFNSLLFVCQDEEKAAAMAGLSEEGPPKVDTEEEMRKKREEELDALQSKLSEMNASIEQNELEIKKSLAEIQQTKEQISNKKSKNVEQEEIYKVKKRTIDLLPDAENNIDKLQSVVDASAQRLVSLAQQWEKHRAPLIEQYRELKQLNANRVSEAQKQLEEIKSLREKMKEVAEEARGKEDIYKQLIVEYETMRKDVNRSAYTRRILEIVGNIKKQKEEINKILIDTKDVQKEINQLSGKLDRTFAVTDELIFRDAKKDESCRKAYKYLASLHENCKELINSVEETGLILREIRDLEDQIEMESQKNTTTNLERISADLKQMKDENNTLAKKLKAAK</sequence>
<dbReference type="Pfam" id="PF21674">
    <property type="entry name" value="CCDC22_N"/>
    <property type="match status" value="1"/>
</dbReference>
<keyword evidence="2" id="KW-0175">Coiled coil</keyword>
<feature type="coiled-coil region" evidence="2">
    <location>
        <begin position="605"/>
        <end position="644"/>
    </location>
</feature>
<dbReference type="InterPro" id="IPR048348">
    <property type="entry name" value="CCDC22_CC"/>
</dbReference>
<reference evidence="5 6" key="1">
    <citation type="submission" date="2022-05" db="EMBL/GenBank/DDBJ databases">
        <authorList>
            <consortium name="Genoscope - CEA"/>
            <person name="William W."/>
        </authorList>
    </citation>
    <scope>NUCLEOTIDE SEQUENCE [LARGE SCALE GENOMIC DNA]</scope>
</reference>
<dbReference type="PANTHER" id="PTHR15668:SF4">
    <property type="entry name" value="COILED-COIL DOMAIN-CONTAINING PROTEIN 22"/>
    <property type="match status" value="1"/>
</dbReference>
<keyword evidence="6" id="KW-1185">Reference proteome</keyword>
<comment type="similarity">
    <text evidence="1">Belongs to the CCDC22 family.</text>
</comment>
<dbReference type="Pfam" id="PF05667">
    <property type="entry name" value="CCDC22_CC"/>
    <property type="match status" value="1"/>
</dbReference>
<evidence type="ECO:0000256" key="1">
    <source>
        <dbReference type="ARBA" id="ARBA00006438"/>
    </source>
</evidence>
<evidence type="ECO:0000256" key="2">
    <source>
        <dbReference type="SAM" id="Coils"/>
    </source>
</evidence>
<evidence type="ECO:0000259" key="3">
    <source>
        <dbReference type="Pfam" id="PF05667"/>
    </source>
</evidence>
<feature type="coiled-coil region" evidence="2">
    <location>
        <begin position="450"/>
        <end position="494"/>
    </location>
</feature>
<dbReference type="InterPro" id="IPR048349">
    <property type="entry name" value="CCDC22_N"/>
</dbReference>
<dbReference type="PANTHER" id="PTHR15668">
    <property type="entry name" value="JM1 PROTEIN"/>
    <property type="match status" value="1"/>
</dbReference>
<protein>
    <recommendedName>
        <fullName evidence="7">Coiled-coil domain-containing protein 22 homolog</fullName>
    </recommendedName>
</protein>
<name>A0ABN8ML28_9CNID</name>